<accession>A0A8H7AF97</accession>
<dbReference type="AlphaFoldDB" id="A0A8H7AF97"/>
<protein>
    <submittedName>
        <fullName evidence="1">Uncharacterized protein</fullName>
    </submittedName>
</protein>
<organism evidence="1 2">
    <name type="scientific">Endocarpon pusillum</name>
    <dbReference type="NCBI Taxonomy" id="364733"/>
    <lineage>
        <taxon>Eukaryota</taxon>
        <taxon>Fungi</taxon>
        <taxon>Dikarya</taxon>
        <taxon>Ascomycota</taxon>
        <taxon>Pezizomycotina</taxon>
        <taxon>Eurotiomycetes</taxon>
        <taxon>Chaetothyriomycetidae</taxon>
        <taxon>Verrucariales</taxon>
        <taxon>Verrucariaceae</taxon>
        <taxon>Endocarpon</taxon>
    </lineage>
</organism>
<reference evidence="1" key="1">
    <citation type="submission" date="2020-02" db="EMBL/GenBank/DDBJ databases">
        <authorList>
            <person name="Palmer J.M."/>
        </authorList>
    </citation>
    <scope>NUCLEOTIDE SEQUENCE</scope>
    <source>
        <strain evidence="1">EPUS1.4</strain>
        <tissue evidence="1">Thallus</tissue>
    </source>
</reference>
<evidence type="ECO:0000313" key="1">
    <source>
        <dbReference type="EMBL" id="KAF7504125.1"/>
    </source>
</evidence>
<name>A0A8H7AF97_9EURO</name>
<proteinExistence type="predicted"/>
<evidence type="ECO:0000313" key="2">
    <source>
        <dbReference type="Proteomes" id="UP000606974"/>
    </source>
</evidence>
<dbReference type="Proteomes" id="UP000606974">
    <property type="component" value="Unassembled WGS sequence"/>
</dbReference>
<dbReference type="EMBL" id="JAACFV010000148">
    <property type="protein sequence ID" value="KAF7504125.1"/>
    <property type="molecule type" value="Genomic_DNA"/>
</dbReference>
<keyword evidence="2" id="KW-1185">Reference proteome</keyword>
<gene>
    <name evidence="1" type="ORF">GJ744_002643</name>
</gene>
<sequence>MDFRALFVESEKSTRRSRSSGFQKVVKFVDRLHFTQARDHQILTAQNTKLAESRAKQTKKAIKHPNEQFANIEDIQRAQELARGAQKEKERKEAAIKAKKVALERFKELHPAEWLEKEAKKAAAMTARQDFANLCSSWHISEKNAE</sequence>
<comment type="caution">
    <text evidence="1">The sequence shown here is derived from an EMBL/GenBank/DDBJ whole genome shotgun (WGS) entry which is preliminary data.</text>
</comment>